<sequence>MTQPAPGDLASAFSGARVIITGGLGFIGSNLARRLAGLGAEVTAIDSLIPEYGGNLFNVDDIAGRIRVNISDVRDMHALRYLVQGGDYLFNLAGQTSHLDSMNDPQTDLEINGTAQLSLLETCRKHAPGIRIVFASTRQIYGKPDYLPVDEKHLLRPVDVNGINKMAGEWYHILYNNVYGLKAAALRLTNTYGPRMRVKDARQTFLGIWIKMVLEGTPIEVWGGEQLRDFTYVDDCVEAMLLAAVTPAMEGQALNIGGDGVISLKDLAEMLVRVAGTGTAAIKPFPAERKRIDIGDYYADDSRLRALTGWTPTVSMEEGLRRTVAYYRENLPRYL</sequence>
<dbReference type="InterPro" id="IPR036291">
    <property type="entry name" value="NAD(P)-bd_dom_sf"/>
</dbReference>
<name>A0A3N1MHT8_9PROT</name>
<dbReference type="PANTHER" id="PTHR43245:SF13">
    <property type="entry name" value="UDP-D-APIOSE_UDP-D-XYLOSE SYNTHASE 2"/>
    <property type="match status" value="1"/>
</dbReference>
<dbReference type="InterPro" id="IPR050177">
    <property type="entry name" value="Lipid_A_modif_metabolic_enz"/>
</dbReference>
<dbReference type="InterPro" id="IPR001509">
    <property type="entry name" value="Epimerase_deHydtase"/>
</dbReference>
<evidence type="ECO:0000313" key="2">
    <source>
        <dbReference type="EMBL" id="ROQ03313.1"/>
    </source>
</evidence>
<dbReference type="PRINTS" id="PR01713">
    <property type="entry name" value="NUCEPIMERASE"/>
</dbReference>
<dbReference type="SUPFAM" id="SSF51735">
    <property type="entry name" value="NAD(P)-binding Rossmann-fold domains"/>
    <property type="match status" value="1"/>
</dbReference>
<feature type="domain" description="NAD-dependent epimerase/dehydratase" evidence="1">
    <location>
        <begin position="18"/>
        <end position="257"/>
    </location>
</feature>
<proteinExistence type="predicted"/>
<dbReference type="EMBL" id="RJKX01000002">
    <property type="protein sequence ID" value="ROQ03313.1"/>
    <property type="molecule type" value="Genomic_DNA"/>
</dbReference>
<evidence type="ECO:0000259" key="1">
    <source>
        <dbReference type="Pfam" id="PF01370"/>
    </source>
</evidence>
<protein>
    <submittedName>
        <fullName evidence="2">UDP-glucose 4-epimerase</fullName>
    </submittedName>
</protein>
<dbReference type="Proteomes" id="UP000278222">
    <property type="component" value="Unassembled WGS sequence"/>
</dbReference>
<organism evidence="2 3">
    <name type="scientific">Stella humosa</name>
    <dbReference type="NCBI Taxonomy" id="94"/>
    <lineage>
        <taxon>Bacteria</taxon>
        <taxon>Pseudomonadati</taxon>
        <taxon>Pseudomonadota</taxon>
        <taxon>Alphaproteobacteria</taxon>
        <taxon>Rhodospirillales</taxon>
        <taxon>Stellaceae</taxon>
        <taxon>Stella</taxon>
    </lineage>
</organism>
<dbReference type="Gene3D" id="3.90.25.10">
    <property type="entry name" value="UDP-galactose 4-epimerase, domain 1"/>
    <property type="match status" value="1"/>
</dbReference>
<dbReference type="Pfam" id="PF01370">
    <property type="entry name" value="Epimerase"/>
    <property type="match status" value="1"/>
</dbReference>
<accession>A0A3N1MHT8</accession>
<dbReference type="RefSeq" id="WP_123687723.1">
    <property type="nucleotide sequence ID" value="NZ_AP019700.1"/>
</dbReference>
<dbReference type="Gene3D" id="3.40.50.720">
    <property type="entry name" value="NAD(P)-binding Rossmann-like Domain"/>
    <property type="match status" value="1"/>
</dbReference>
<dbReference type="OrthoDB" id="9801785at2"/>
<dbReference type="AlphaFoldDB" id="A0A3N1MHT8"/>
<evidence type="ECO:0000313" key="3">
    <source>
        <dbReference type="Proteomes" id="UP000278222"/>
    </source>
</evidence>
<gene>
    <name evidence="2" type="ORF">EDC65_0074</name>
</gene>
<dbReference type="PANTHER" id="PTHR43245">
    <property type="entry name" value="BIFUNCTIONAL POLYMYXIN RESISTANCE PROTEIN ARNA"/>
    <property type="match status" value="1"/>
</dbReference>
<reference evidence="2 3" key="1">
    <citation type="submission" date="2018-11" db="EMBL/GenBank/DDBJ databases">
        <title>Genomic Encyclopedia of Type Strains, Phase IV (KMG-IV): sequencing the most valuable type-strain genomes for metagenomic binning, comparative biology and taxonomic classification.</title>
        <authorList>
            <person name="Goeker M."/>
        </authorList>
    </citation>
    <scope>NUCLEOTIDE SEQUENCE [LARGE SCALE GENOMIC DNA]</scope>
    <source>
        <strain evidence="2 3">DSM 5900</strain>
    </source>
</reference>
<comment type="caution">
    <text evidence="2">The sequence shown here is derived from an EMBL/GenBank/DDBJ whole genome shotgun (WGS) entry which is preliminary data.</text>
</comment>
<keyword evidence="3" id="KW-1185">Reference proteome</keyword>